<dbReference type="InterPro" id="IPR032748">
    <property type="entry name" value="PAG"/>
</dbReference>
<feature type="transmembrane region" description="Helical" evidence="2">
    <location>
        <begin position="21"/>
        <end position="43"/>
    </location>
</feature>
<dbReference type="PANTHER" id="PTHR16322:SF1">
    <property type="entry name" value="LCK-INTERACTING TRANSMEMBRANE ADAPTER 1 ISOFORM X1"/>
    <property type="match status" value="1"/>
</dbReference>
<dbReference type="Proteomes" id="UP001369086">
    <property type="component" value="Unassembled WGS sequence"/>
</dbReference>
<keyword evidence="4" id="KW-1185">Reference proteome</keyword>
<protein>
    <submittedName>
        <fullName evidence="3">Uncharacterized protein</fullName>
    </submittedName>
</protein>
<feature type="region of interest" description="Disordered" evidence="1">
    <location>
        <begin position="289"/>
        <end position="372"/>
    </location>
</feature>
<feature type="region of interest" description="Disordered" evidence="1">
    <location>
        <begin position="117"/>
        <end position="200"/>
    </location>
</feature>
<name>A0ABR0YGR6_HUSHU</name>
<evidence type="ECO:0000313" key="3">
    <source>
        <dbReference type="EMBL" id="KAK6471837.1"/>
    </source>
</evidence>
<dbReference type="EMBL" id="JAHFZB010000030">
    <property type="protein sequence ID" value="KAK6471837.1"/>
    <property type="molecule type" value="Genomic_DNA"/>
</dbReference>
<evidence type="ECO:0000256" key="2">
    <source>
        <dbReference type="SAM" id="Phobius"/>
    </source>
</evidence>
<keyword evidence="2" id="KW-0472">Membrane</keyword>
<organism evidence="3 4">
    <name type="scientific">Huso huso</name>
    <name type="common">Beluga</name>
    <name type="synonym">Acipenser huso</name>
    <dbReference type="NCBI Taxonomy" id="61971"/>
    <lineage>
        <taxon>Eukaryota</taxon>
        <taxon>Metazoa</taxon>
        <taxon>Chordata</taxon>
        <taxon>Craniata</taxon>
        <taxon>Vertebrata</taxon>
        <taxon>Euteleostomi</taxon>
        <taxon>Actinopterygii</taxon>
        <taxon>Chondrostei</taxon>
        <taxon>Acipenseriformes</taxon>
        <taxon>Acipenseridae</taxon>
        <taxon>Huso</taxon>
    </lineage>
</organism>
<evidence type="ECO:0000256" key="1">
    <source>
        <dbReference type="SAM" id="MobiDB-lite"/>
    </source>
</evidence>
<comment type="caution">
    <text evidence="3">The sequence shown here is derived from an EMBL/GenBank/DDBJ whole genome shotgun (WGS) entry which is preliminary data.</text>
</comment>
<keyword evidence="2" id="KW-0812">Transmembrane</keyword>
<feature type="region of interest" description="Disordered" evidence="1">
    <location>
        <begin position="421"/>
        <end position="445"/>
    </location>
</feature>
<dbReference type="InterPro" id="IPR026072">
    <property type="entry name" value="Lime1"/>
</dbReference>
<dbReference type="PANTHER" id="PTHR16322">
    <property type="entry name" value="PHOSPHOPROTEIN ASSOCIATED WITH GLYCOSPHINGOLIPID-ENRICHED MICRODOMAINS 1"/>
    <property type="match status" value="1"/>
</dbReference>
<accession>A0ABR0YGR6</accession>
<dbReference type="Pfam" id="PF15332">
    <property type="entry name" value="LIME1"/>
    <property type="match status" value="1"/>
</dbReference>
<sequence length="481" mass="52649">MASLLTGSKGTPVSPSHGKDLLLGTVAAASAFLVAALIVLLCVGCKKKGKTKKVPIDGVKLVDMSLLRQTQLRSISKSDTRLHEMKKIPCNGKKGTRNRPVSMDLLHLPSRRSDWDLRYPQNRQLPTLPLNPGEDKDHTYSEVGRPSSQPRCPEDALYESVGGRNEAGAAAATTAVQPKHLKQPPQSHGNGSMALSPSQEPCRQAEDSVTAEYACVRKVRKTDKAQQQQQLENNAKPAEQETRYSNPEMLPGQRKHDPSRINGMDAFYSHSFPKDSGFMGNGEQYIWKPPEEDGDGSTLYPGNSGVQNFSHADLTPGPANPDEISDMYSKVCKPFKKKRPPASPPVPFNQGAQENNPPQNQGWSAEPQEGTGHGVVRAQAWVGGAQAMKPNEDPSYEAINEKAWVRNEETDPAYESIDANWKREKNPGPPAGKNIKNRAPPRPCSDENLYENISDLKQGATTSTTTVFMFNDGIEMYVTGL</sequence>
<keyword evidence="2" id="KW-1133">Transmembrane helix</keyword>
<feature type="compositionally biased region" description="Polar residues" evidence="1">
    <location>
        <begin position="300"/>
        <end position="310"/>
    </location>
</feature>
<proteinExistence type="predicted"/>
<evidence type="ECO:0000313" key="4">
    <source>
        <dbReference type="Proteomes" id="UP001369086"/>
    </source>
</evidence>
<reference evidence="3 4" key="1">
    <citation type="submission" date="2021-05" db="EMBL/GenBank/DDBJ databases">
        <authorList>
            <person name="Zahm M."/>
            <person name="Klopp C."/>
            <person name="Cabau C."/>
            <person name="Kuhl H."/>
            <person name="Suciu R."/>
            <person name="Ciorpac M."/>
            <person name="Holostenco D."/>
            <person name="Gessner J."/>
            <person name="Wuertz S."/>
            <person name="Hohne C."/>
            <person name="Stock M."/>
            <person name="Gislard M."/>
            <person name="Lluch J."/>
            <person name="Milhes M."/>
            <person name="Lampietro C."/>
            <person name="Lopez Roques C."/>
            <person name="Donnadieu C."/>
            <person name="Du K."/>
            <person name="Schartl M."/>
            <person name="Guiguen Y."/>
        </authorList>
    </citation>
    <scope>NUCLEOTIDE SEQUENCE [LARGE SCALE GENOMIC DNA]</scope>
    <source>
        <strain evidence="3">Hh-F2</strain>
        <tissue evidence="3">Blood</tissue>
    </source>
</reference>
<gene>
    <name evidence="3" type="ORF">HHUSO_G28796</name>
</gene>
<feature type="region of interest" description="Disordered" evidence="1">
    <location>
        <begin position="223"/>
        <end position="262"/>
    </location>
</feature>
<feature type="compositionally biased region" description="Polar residues" evidence="1">
    <location>
        <begin position="350"/>
        <end position="363"/>
    </location>
</feature>
<feature type="compositionally biased region" description="Polar residues" evidence="1">
    <location>
        <begin position="184"/>
        <end position="200"/>
    </location>
</feature>